<dbReference type="AlphaFoldDB" id="A0A8J3HX09"/>
<dbReference type="Pfam" id="PF14278">
    <property type="entry name" value="TetR_C_8"/>
    <property type="match status" value="1"/>
</dbReference>
<dbReference type="EMBL" id="BNJF01000001">
    <property type="protein sequence ID" value="GHO42428.1"/>
    <property type="molecule type" value="Genomic_DNA"/>
</dbReference>
<evidence type="ECO:0000313" key="4">
    <source>
        <dbReference type="EMBL" id="GHO42428.1"/>
    </source>
</evidence>
<feature type="DNA-binding region" description="H-T-H motif" evidence="2">
    <location>
        <begin position="34"/>
        <end position="53"/>
    </location>
</feature>
<comment type="caution">
    <text evidence="4">The sequence shown here is derived from an EMBL/GenBank/DDBJ whole genome shotgun (WGS) entry which is preliminary data.</text>
</comment>
<sequence length="206" mass="23939">MTQSASNLRTKRTRTLLRTALIDLLKERGFDALTVGEIAERAMVSRAGFYRYYQDKYDLVEQLFDESVHTMMRNIDASPRIHKSGDETEALPEAWVQFFEHFVEYAQIYRVVFASKSRSWFLTKMHTSLEKAMHIRVQQPSSCVQNGRQVADSYDRLAPSLAATLLIEMITRWFEDDLREPPREIALRSSKMASSLLKEVGTWNNH</sequence>
<dbReference type="PROSITE" id="PS50977">
    <property type="entry name" value="HTH_TETR_2"/>
    <property type="match status" value="1"/>
</dbReference>
<keyword evidence="5" id="KW-1185">Reference proteome</keyword>
<dbReference type="Gene3D" id="1.10.357.10">
    <property type="entry name" value="Tetracycline Repressor, domain 2"/>
    <property type="match status" value="1"/>
</dbReference>
<dbReference type="PRINTS" id="PR00455">
    <property type="entry name" value="HTHTETR"/>
</dbReference>
<dbReference type="SUPFAM" id="SSF46689">
    <property type="entry name" value="Homeodomain-like"/>
    <property type="match status" value="1"/>
</dbReference>
<dbReference type="RefSeq" id="WP_220191969.1">
    <property type="nucleotide sequence ID" value="NZ_BNJF01000001.1"/>
</dbReference>
<dbReference type="PANTHER" id="PTHR43479:SF7">
    <property type="entry name" value="TETR-FAMILY TRANSCRIPTIONAL REGULATOR"/>
    <property type="match status" value="1"/>
</dbReference>
<reference evidence="4" key="1">
    <citation type="submission" date="2020-10" db="EMBL/GenBank/DDBJ databases">
        <title>Taxonomic study of unclassified bacteria belonging to the class Ktedonobacteria.</title>
        <authorList>
            <person name="Yabe S."/>
            <person name="Wang C.M."/>
            <person name="Zheng Y."/>
            <person name="Sakai Y."/>
            <person name="Cavaletti L."/>
            <person name="Monciardini P."/>
            <person name="Donadio S."/>
        </authorList>
    </citation>
    <scope>NUCLEOTIDE SEQUENCE</scope>
    <source>
        <strain evidence="4">SOSP1-1</strain>
    </source>
</reference>
<proteinExistence type="predicted"/>
<keyword evidence="1 2" id="KW-0238">DNA-binding</keyword>
<dbReference type="InterPro" id="IPR001647">
    <property type="entry name" value="HTH_TetR"/>
</dbReference>
<dbReference type="InterPro" id="IPR050624">
    <property type="entry name" value="HTH-type_Tx_Regulator"/>
</dbReference>
<evidence type="ECO:0000259" key="3">
    <source>
        <dbReference type="PROSITE" id="PS50977"/>
    </source>
</evidence>
<accession>A0A8J3HX09</accession>
<evidence type="ECO:0000256" key="2">
    <source>
        <dbReference type="PROSITE-ProRule" id="PRU00335"/>
    </source>
</evidence>
<dbReference type="PANTHER" id="PTHR43479">
    <property type="entry name" value="ACREF/ENVCD OPERON REPRESSOR-RELATED"/>
    <property type="match status" value="1"/>
</dbReference>
<dbReference type="InterPro" id="IPR009057">
    <property type="entry name" value="Homeodomain-like_sf"/>
</dbReference>
<gene>
    <name evidence="4" type="ORF">KSX_05910</name>
</gene>
<evidence type="ECO:0000256" key="1">
    <source>
        <dbReference type="ARBA" id="ARBA00023125"/>
    </source>
</evidence>
<evidence type="ECO:0000313" key="5">
    <source>
        <dbReference type="Proteomes" id="UP000612362"/>
    </source>
</evidence>
<protein>
    <submittedName>
        <fullName evidence="4">TetR family transcriptional regulator</fullName>
    </submittedName>
</protein>
<dbReference type="InterPro" id="IPR039532">
    <property type="entry name" value="TetR_C_Firmicutes"/>
</dbReference>
<name>A0A8J3HX09_9CHLR</name>
<dbReference type="GO" id="GO:0003677">
    <property type="term" value="F:DNA binding"/>
    <property type="evidence" value="ECO:0007669"/>
    <property type="project" value="UniProtKB-UniRule"/>
</dbReference>
<organism evidence="4 5">
    <name type="scientific">Ktedonospora formicarum</name>
    <dbReference type="NCBI Taxonomy" id="2778364"/>
    <lineage>
        <taxon>Bacteria</taxon>
        <taxon>Bacillati</taxon>
        <taxon>Chloroflexota</taxon>
        <taxon>Ktedonobacteria</taxon>
        <taxon>Ktedonobacterales</taxon>
        <taxon>Ktedonobacteraceae</taxon>
        <taxon>Ktedonospora</taxon>
    </lineage>
</organism>
<dbReference type="Proteomes" id="UP000612362">
    <property type="component" value="Unassembled WGS sequence"/>
</dbReference>
<dbReference type="Pfam" id="PF00440">
    <property type="entry name" value="TetR_N"/>
    <property type="match status" value="1"/>
</dbReference>
<feature type="domain" description="HTH tetR-type" evidence="3">
    <location>
        <begin position="11"/>
        <end position="71"/>
    </location>
</feature>